<gene>
    <name evidence="1" type="ORF">ENX16_00125</name>
</gene>
<dbReference type="Gene3D" id="3.30.160.150">
    <property type="entry name" value="Lipoprotein like domain"/>
    <property type="match status" value="1"/>
</dbReference>
<name>A0A7V3UZ44_UNCW3</name>
<evidence type="ECO:0008006" key="2">
    <source>
        <dbReference type="Google" id="ProtNLM"/>
    </source>
</evidence>
<evidence type="ECO:0000313" key="1">
    <source>
        <dbReference type="EMBL" id="HGD12483.1"/>
    </source>
</evidence>
<dbReference type="AlphaFoldDB" id="A0A7V3UZ44"/>
<reference evidence="1" key="1">
    <citation type="journal article" date="2020" name="mSystems">
        <title>Genome- and Community-Level Interaction Insights into Carbon Utilization and Element Cycling Functions of Hydrothermarchaeota in Hydrothermal Sediment.</title>
        <authorList>
            <person name="Zhou Z."/>
            <person name="Liu Y."/>
            <person name="Xu W."/>
            <person name="Pan J."/>
            <person name="Luo Z.H."/>
            <person name="Li M."/>
        </authorList>
    </citation>
    <scope>NUCLEOTIDE SEQUENCE [LARGE SCALE GENOMIC DNA]</scope>
    <source>
        <strain evidence="1">SpSt-914</strain>
    </source>
</reference>
<organism evidence="1">
    <name type="scientific">candidate division WOR-3 bacterium</name>
    <dbReference type="NCBI Taxonomy" id="2052148"/>
    <lineage>
        <taxon>Bacteria</taxon>
        <taxon>Bacteria division WOR-3</taxon>
    </lineage>
</organism>
<dbReference type="GO" id="GO:0019867">
    <property type="term" value="C:outer membrane"/>
    <property type="evidence" value="ECO:0007669"/>
    <property type="project" value="InterPro"/>
</dbReference>
<dbReference type="EMBL" id="DTMZ01000002">
    <property type="protein sequence ID" value="HGD12483.1"/>
    <property type="molecule type" value="Genomic_DNA"/>
</dbReference>
<protein>
    <recommendedName>
        <fullName evidence="2">LptE family protein</fullName>
    </recommendedName>
</protein>
<accession>A0A7V3UZ44</accession>
<dbReference type="Pfam" id="PF04390">
    <property type="entry name" value="LptE"/>
    <property type="match status" value="1"/>
</dbReference>
<sequence>MPKASIISLLIICLFIADCGYSTRSLLPSHLHTIAIISIDNSTAQPSIAEELALTLPRIFNSDRNLRITSAEQADLTLSVLITSYSRSGAAYDADQKIFAYEISISAQIEAQDQIRNETFYSGSVTSRVSYNPETKTEEAAISEAVDKLCREIVRQIITAW</sequence>
<comment type="caution">
    <text evidence="1">The sequence shown here is derived from an EMBL/GenBank/DDBJ whole genome shotgun (WGS) entry which is preliminary data.</text>
</comment>
<proteinExistence type="predicted"/>
<dbReference type="InterPro" id="IPR007485">
    <property type="entry name" value="LPS_assembly_LptE"/>
</dbReference>
<dbReference type="GO" id="GO:0043165">
    <property type="term" value="P:Gram-negative-bacterium-type cell outer membrane assembly"/>
    <property type="evidence" value="ECO:0007669"/>
    <property type="project" value="InterPro"/>
</dbReference>